<protein>
    <recommendedName>
        <fullName evidence="4 5">Large ribosomal subunit protein uL4</fullName>
    </recommendedName>
</protein>
<dbReference type="Pfam" id="PF00573">
    <property type="entry name" value="Ribosomal_L4"/>
    <property type="match status" value="1"/>
</dbReference>
<reference evidence="7 8" key="1">
    <citation type="submission" date="2019-09" db="EMBL/GenBank/DDBJ databases">
        <title>Ecophysiology of the spiral-shaped methanotroph Methylospira mobilis as revealed by the complete genome sequence.</title>
        <authorList>
            <person name="Oshkin I.Y."/>
            <person name="Dedysh S.N."/>
            <person name="Miroshnikov K."/>
            <person name="Danilova O.V."/>
            <person name="Hakobyan A."/>
            <person name="Liesack W."/>
        </authorList>
    </citation>
    <scope>NUCLEOTIDE SEQUENCE [LARGE SCALE GENOMIC DNA]</scope>
    <source>
        <strain evidence="7 8">Shm1</strain>
    </source>
</reference>
<keyword evidence="5" id="KW-0699">rRNA-binding</keyword>
<evidence type="ECO:0000313" key="8">
    <source>
        <dbReference type="Proteomes" id="UP000325755"/>
    </source>
</evidence>
<comment type="subunit">
    <text evidence="5">Part of the 50S ribosomal subunit.</text>
</comment>
<dbReference type="FunCoup" id="A0A5Q0BN43">
    <property type="interactions" value="757"/>
</dbReference>
<dbReference type="InterPro" id="IPR002136">
    <property type="entry name" value="Ribosomal_uL4"/>
</dbReference>
<sequence length="206" mass="22307">MSLKVSVIKDGAAVEPVDVSAAVFGQHFNEPLVHQLVVAYMAAGRSGTKAQKTRSEVSGGGAKPWKQKGSGRARAGTTRSPLWRHGGVTFAASNRSYKQKLNKKMYRAAMRSIFSELLRQDRLIVTDDIYTSAPKTRELSNKLKALGASSALIITDAYNVDTFLSARNLGNVEICTADSISPVSLVHFEKVIVTTQAVKNIEVKLA</sequence>
<comment type="similarity">
    <text evidence="1 5">Belongs to the universal ribosomal protein uL4 family.</text>
</comment>
<name>A0A5Q0BN43_9GAMM</name>
<dbReference type="EMBL" id="CP044205">
    <property type="protein sequence ID" value="QFY43661.1"/>
    <property type="molecule type" value="Genomic_DNA"/>
</dbReference>
<feature type="region of interest" description="Disordered" evidence="6">
    <location>
        <begin position="48"/>
        <end position="78"/>
    </location>
</feature>
<keyword evidence="2 5" id="KW-0689">Ribosomal protein</keyword>
<evidence type="ECO:0000256" key="4">
    <source>
        <dbReference type="ARBA" id="ARBA00035244"/>
    </source>
</evidence>
<keyword evidence="5" id="KW-0694">RNA-binding</keyword>
<evidence type="ECO:0000256" key="5">
    <source>
        <dbReference type="HAMAP-Rule" id="MF_01328"/>
    </source>
</evidence>
<accession>A0A5Q0BN43</accession>
<proteinExistence type="inferred from homology"/>
<keyword evidence="8" id="KW-1185">Reference proteome</keyword>
<evidence type="ECO:0000256" key="6">
    <source>
        <dbReference type="SAM" id="MobiDB-lite"/>
    </source>
</evidence>
<evidence type="ECO:0000313" key="7">
    <source>
        <dbReference type="EMBL" id="QFY43661.1"/>
    </source>
</evidence>
<dbReference type="OrthoDB" id="9803201at2"/>
<dbReference type="SUPFAM" id="SSF52166">
    <property type="entry name" value="Ribosomal protein L4"/>
    <property type="match status" value="1"/>
</dbReference>
<dbReference type="PANTHER" id="PTHR10746:SF6">
    <property type="entry name" value="LARGE RIBOSOMAL SUBUNIT PROTEIN UL4M"/>
    <property type="match status" value="1"/>
</dbReference>
<evidence type="ECO:0000256" key="3">
    <source>
        <dbReference type="ARBA" id="ARBA00023274"/>
    </source>
</evidence>
<organism evidence="7 8">
    <name type="scientific">Candidatus Methylospira mobilis</name>
    <dbReference type="NCBI Taxonomy" id="1808979"/>
    <lineage>
        <taxon>Bacteria</taxon>
        <taxon>Pseudomonadati</taxon>
        <taxon>Pseudomonadota</taxon>
        <taxon>Gammaproteobacteria</taxon>
        <taxon>Methylococcales</taxon>
        <taxon>Methylococcaceae</taxon>
        <taxon>Candidatus Methylospira</taxon>
    </lineage>
</organism>
<dbReference type="InterPro" id="IPR013005">
    <property type="entry name" value="Ribosomal_uL4-like"/>
</dbReference>
<comment type="function">
    <text evidence="5">One of the primary rRNA binding proteins, this protein initially binds near the 5'-end of the 23S rRNA. It is important during the early stages of 50S assembly. It makes multiple contacts with different domains of the 23S rRNA in the assembled 50S subunit and ribosome.</text>
</comment>
<dbReference type="InParanoid" id="A0A5Q0BN43"/>
<dbReference type="NCBIfam" id="TIGR03953">
    <property type="entry name" value="rplD_bact"/>
    <property type="match status" value="1"/>
</dbReference>
<comment type="function">
    <text evidence="5">Forms part of the polypeptide exit tunnel.</text>
</comment>
<evidence type="ECO:0000256" key="1">
    <source>
        <dbReference type="ARBA" id="ARBA00010528"/>
    </source>
</evidence>
<dbReference type="GO" id="GO:0003735">
    <property type="term" value="F:structural constituent of ribosome"/>
    <property type="evidence" value="ECO:0007669"/>
    <property type="project" value="InterPro"/>
</dbReference>
<dbReference type="GO" id="GO:0006412">
    <property type="term" value="P:translation"/>
    <property type="evidence" value="ECO:0007669"/>
    <property type="project" value="UniProtKB-UniRule"/>
</dbReference>
<dbReference type="Gene3D" id="3.40.1370.10">
    <property type="match status" value="1"/>
</dbReference>
<dbReference type="RefSeq" id="WP_153249643.1">
    <property type="nucleotide sequence ID" value="NZ_CP044205.1"/>
</dbReference>
<evidence type="ECO:0000256" key="2">
    <source>
        <dbReference type="ARBA" id="ARBA00022980"/>
    </source>
</evidence>
<dbReference type="AlphaFoldDB" id="A0A5Q0BN43"/>
<gene>
    <name evidence="5 7" type="primary">rplD</name>
    <name evidence="7" type="ORF">F6R98_14360</name>
</gene>
<dbReference type="GO" id="GO:1990904">
    <property type="term" value="C:ribonucleoprotein complex"/>
    <property type="evidence" value="ECO:0007669"/>
    <property type="project" value="UniProtKB-KW"/>
</dbReference>
<dbReference type="InterPro" id="IPR023574">
    <property type="entry name" value="Ribosomal_uL4_dom_sf"/>
</dbReference>
<dbReference type="GO" id="GO:0005840">
    <property type="term" value="C:ribosome"/>
    <property type="evidence" value="ECO:0007669"/>
    <property type="project" value="UniProtKB-KW"/>
</dbReference>
<dbReference type="Proteomes" id="UP000325755">
    <property type="component" value="Chromosome"/>
</dbReference>
<dbReference type="PANTHER" id="PTHR10746">
    <property type="entry name" value="50S RIBOSOMAL PROTEIN L4"/>
    <property type="match status" value="1"/>
</dbReference>
<dbReference type="GO" id="GO:0019843">
    <property type="term" value="F:rRNA binding"/>
    <property type="evidence" value="ECO:0007669"/>
    <property type="project" value="UniProtKB-UniRule"/>
</dbReference>
<dbReference type="HAMAP" id="MF_01328_B">
    <property type="entry name" value="Ribosomal_uL4_B"/>
    <property type="match status" value="1"/>
</dbReference>
<dbReference type="KEGG" id="mmob:F6R98_14360"/>
<keyword evidence="3 5" id="KW-0687">Ribonucleoprotein</keyword>